<dbReference type="InParanoid" id="A0A3B3HMM2"/>
<feature type="domain" description="DUF4939" evidence="1">
    <location>
        <begin position="38"/>
        <end position="127"/>
    </location>
</feature>
<organism evidence="2 3">
    <name type="scientific">Oryzias latipes</name>
    <name type="common">Japanese rice fish</name>
    <name type="synonym">Japanese killifish</name>
    <dbReference type="NCBI Taxonomy" id="8090"/>
    <lineage>
        <taxon>Eukaryota</taxon>
        <taxon>Metazoa</taxon>
        <taxon>Chordata</taxon>
        <taxon>Craniata</taxon>
        <taxon>Vertebrata</taxon>
        <taxon>Euteleostomi</taxon>
        <taxon>Actinopterygii</taxon>
        <taxon>Neopterygii</taxon>
        <taxon>Teleostei</taxon>
        <taxon>Neoteleostei</taxon>
        <taxon>Acanthomorphata</taxon>
        <taxon>Ovalentaria</taxon>
        <taxon>Atherinomorphae</taxon>
        <taxon>Beloniformes</taxon>
        <taxon>Adrianichthyidae</taxon>
        <taxon>Oryziinae</taxon>
        <taxon>Oryzias</taxon>
    </lineage>
</organism>
<reference evidence="2" key="2">
    <citation type="submission" date="2025-08" db="UniProtKB">
        <authorList>
            <consortium name="Ensembl"/>
        </authorList>
    </citation>
    <scope>IDENTIFICATION</scope>
    <source>
        <strain evidence="2">Hd-rR</strain>
    </source>
</reference>
<sequence length="133" mass="15151">MCSRLLDELLQCFHMLHSLSENQQAITQQLTQLQTLLSSQVQEARIPNPDPFSGTSDHCRGFLLQCTMVFSQQSSMYSSDEAKIAYMTGLLRGRALEWAEAFLANQSSAVLSFQDFMSQFKLIFETPEKHHDL</sequence>
<evidence type="ECO:0000313" key="3">
    <source>
        <dbReference type="Proteomes" id="UP000001038"/>
    </source>
</evidence>
<dbReference type="Proteomes" id="UP000001038">
    <property type="component" value="Chromosome 9"/>
</dbReference>
<accession>A0A3B3HMM2</accession>
<dbReference type="InterPro" id="IPR032549">
    <property type="entry name" value="DUF4939"/>
</dbReference>
<evidence type="ECO:0000313" key="2">
    <source>
        <dbReference type="Ensembl" id="ENSORLP00000033137.1"/>
    </source>
</evidence>
<name>A0A3B3HMM2_ORYLA</name>
<reference evidence="2" key="3">
    <citation type="submission" date="2025-09" db="UniProtKB">
        <authorList>
            <consortium name="Ensembl"/>
        </authorList>
    </citation>
    <scope>IDENTIFICATION</scope>
    <source>
        <strain evidence="2">Hd-rR</strain>
    </source>
</reference>
<dbReference type="Pfam" id="PF16297">
    <property type="entry name" value="DUF4939"/>
    <property type="match status" value="1"/>
</dbReference>
<protein>
    <recommendedName>
        <fullName evidence="1">DUF4939 domain-containing protein</fullName>
    </recommendedName>
</protein>
<dbReference type="AlphaFoldDB" id="A0A3B3HMM2"/>
<dbReference type="GeneTree" id="ENSGT01030000235372"/>
<keyword evidence="3" id="KW-1185">Reference proteome</keyword>
<evidence type="ECO:0000259" key="1">
    <source>
        <dbReference type="Pfam" id="PF16297"/>
    </source>
</evidence>
<proteinExistence type="predicted"/>
<reference evidence="2 3" key="1">
    <citation type="journal article" date="2007" name="Nature">
        <title>The medaka draft genome and insights into vertebrate genome evolution.</title>
        <authorList>
            <person name="Kasahara M."/>
            <person name="Naruse K."/>
            <person name="Sasaki S."/>
            <person name="Nakatani Y."/>
            <person name="Qu W."/>
            <person name="Ahsan B."/>
            <person name="Yamada T."/>
            <person name="Nagayasu Y."/>
            <person name="Doi K."/>
            <person name="Kasai Y."/>
            <person name="Jindo T."/>
            <person name="Kobayashi D."/>
            <person name="Shimada A."/>
            <person name="Toyoda A."/>
            <person name="Kuroki Y."/>
            <person name="Fujiyama A."/>
            <person name="Sasaki T."/>
            <person name="Shimizu A."/>
            <person name="Asakawa S."/>
            <person name="Shimizu N."/>
            <person name="Hashimoto S."/>
            <person name="Yang J."/>
            <person name="Lee Y."/>
            <person name="Matsushima K."/>
            <person name="Sugano S."/>
            <person name="Sakaizumi M."/>
            <person name="Narita T."/>
            <person name="Ohishi K."/>
            <person name="Haga S."/>
            <person name="Ohta F."/>
            <person name="Nomoto H."/>
            <person name="Nogata K."/>
            <person name="Morishita T."/>
            <person name="Endo T."/>
            <person name="Shin-I T."/>
            <person name="Takeda H."/>
            <person name="Morishita S."/>
            <person name="Kohara Y."/>
        </authorList>
    </citation>
    <scope>NUCLEOTIDE SEQUENCE [LARGE SCALE GENOMIC DNA]</scope>
    <source>
        <strain evidence="2 3">Hd-rR</strain>
    </source>
</reference>
<dbReference type="Ensembl" id="ENSORLT00000046819.1">
    <property type="protein sequence ID" value="ENSORLP00000033137.1"/>
    <property type="gene ID" value="ENSORLG00000027070.1"/>
</dbReference>